<accession>A0ABM8CBQ5</accession>
<dbReference type="Pfam" id="PF12729">
    <property type="entry name" value="4HB_MCP_1"/>
    <property type="match status" value="1"/>
</dbReference>
<feature type="transmembrane region" description="Helical" evidence="2">
    <location>
        <begin position="205"/>
        <end position="228"/>
    </location>
</feature>
<dbReference type="CDD" id="cd19411">
    <property type="entry name" value="MCP2201-like_sensor"/>
    <property type="match status" value="1"/>
</dbReference>
<feature type="transmembrane region" description="Helical" evidence="2">
    <location>
        <begin position="25"/>
        <end position="44"/>
    </location>
</feature>
<evidence type="ECO:0000313" key="5">
    <source>
        <dbReference type="Proteomes" id="UP001163336"/>
    </source>
</evidence>
<dbReference type="PROSITE" id="PS50111">
    <property type="entry name" value="CHEMOTAXIS_TRANSDUC_2"/>
    <property type="match status" value="1"/>
</dbReference>
<dbReference type="InterPro" id="IPR024478">
    <property type="entry name" value="HlyB_4HB_MCP"/>
</dbReference>
<dbReference type="SUPFAM" id="SSF58104">
    <property type="entry name" value="Methyl-accepting chemotaxis protein (MCP) signaling domain"/>
    <property type="match status" value="1"/>
</dbReference>
<dbReference type="Proteomes" id="UP001163336">
    <property type="component" value="Chromosome"/>
</dbReference>
<keyword evidence="5" id="KW-1185">Reference proteome</keyword>
<sequence>MGEIPGLYNDQNMTTKPLTTGARLAIGYGAVILLMIALSVLAAARAGQIEQMLFRIDDVSGIKLRYAFELRSSVHDRAIALRDVALAPDSVAAAAPIARLKTLADAYARAASPLNALFHELPGILPAEREALAAIKEQERRTRALVDRVIALHALGETREAAALLSQQAAPAFLDWLASLNRFIELEQKLAADDMASARQLASGFAQWILLLVAGAVLAAVVGTWHVVRRLPRDEQAPPASAETAPAAPVEAAAAPKRVDDIVGAIDGLAFRANILALDTAVQALRSREHDEEQTAVVQELQALALRSSAVVKDIRDLVGSPVAHMEDAGALQAIANAVARVTAVTSAIGLEEGQARGQTESSRRTTALLQASTAAAAMEAEAQRLAAMVAPVLPGGDSDLPKQN</sequence>
<dbReference type="InterPro" id="IPR004089">
    <property type="entry name" value="MCPsignal_dom"/>
</dbReference>
<name>A0ABM8CBQ5_9BURK</name>
<dbReference type="InterPro" id="IPR047347">
    <property type="entry name" value="YvaQ-like_sensor"/>
</dbReference>
<feature type="domain" description="Methyl-accepting transducer" evidence="3">
    <location>
        <begin position="257"/>
        <end position="319"/>
    </location>
</feature>
<keyword evidence="2" id="KW-0812">Transmembrane</keyword>
<keyword evidence="1" id="KW-0807">Transducer</keyword>
<dbReference type="EMBL" id="AP026966">
    <property type="protein sequence ID" value="BDT60737.1"/>
    <property type="molecule type" value="Genomic_DNA"/>
</dbReference>
<protein>
    <recommendedName>
        <fullName evidence="3">Methyl-accepting transducer domain-containing protein</fullName>
    </recommendedName>
</protein>
<proteinExistence type="predicted"/>
<dbReference type="Gene3D" id="6.10.250.3200">
    <property type="match status" value="1"/>
</dbReference>
<keyword evidence="2" id="KW-1133">Transmembrane helix</keyword>
<keyword evidence="2" id="KW-0472">Membrane</keyword>
<evidence type="ECO:0000256" key="1">
    <source>
        <dbReference type="PROSITE-ProRule" id="PRU00284"/>
    </source>
</evidence>
<organism evidence="4 5">
    <name type="scientific">Massilia varians</name>
    <dbReference type="NCBI Taxonomy" id="457921"/>
    <lineage>
        <taxon>Bacteria</taxon>
        <taxon>Pseudomonadati</taxon>
        <taxon>Pseudomonadota</taxon>
        <taxon>Betaproteobacteria</taxon>
        <taxon>Burkholderiales</taxon>
        <taxon>Oxalobacteraceae</taxon>
        <taxon>Telluria group</taxon>
        <taxon>Massilia</taxon>
    </lineage>
</organism>
<evidence type="ECO:0000256" key="2">
    <source>
        <dbReference type="SAM" id="Phobius"/>
    </source>
</evidence>
<reference evidence="4" key="1">
    <citation type="submission" date="2022-11" db="EMBL/GenBank/DDBJ databases">
        <title>Isolation and characterization of PLA-degrading bacterium Massilia sp. from Antarctic soil.</title>
        <authorList>
            <person name="Sato K."/>
            <person name="Gomez-Fuentes C."/>
            <person name="Ahmad S.A."/>
            <person name="Zulkharnain A."/>
        </authorList>
    </citation>
    <scope>NUCLEOTIDE SEQUENCE</scope>
    <source>
        <strain evidence="4">N-3</strain>
    </source>
</reference>
<evidence type="ECO:0000313" key="4">
    <source>
        <dbReference type="EMBL" id="BDT60737.1"/>
    </source>
</evidence>
<evidence type="ECO:0000259" key="3">
    <source>
        <dbReference type="PROSITE" id="PS50111"/>
    </source>
</evidence>
<gene>
    <name evidence="4" type="ORF">MasN3_42310</name>
</gene>